<proteinExistence type="predicted"/>
<sequence length="119" mass="13187">MGLLRWLRGGDDNDSSVAAMSAGLAELEGFVQPARRKQTELIQEQENMREDIGNGMQMDRIDLESGVAVIYRRRTSTLEKLDVAEDRSGDELDGDGREKKTRDAGENLDAAALDDAHDH</sequence>
<evidence type="ECO:0000313" key="2">
    <source>
        <dbReference type="EMBL" id="MBB6033150.1"/>
    </source>
</evidence>
<organism evidence="2 3">
    <name type="scientific">Phytomonospora endophytica</name>
    <dbReference type="NCBI Taxonomy" id="714109"/>
    <lineage>
        <taxon>Bacteria</taxon>
        <taxon>Bacillati</taxon>
        <taxon>Actinomycetota</taxon>
        <taxon>Actinomycetes</taxon>
        <taxon>Micromonosporales</taxon>
        <taxon>Micromonosporaceae</taxon>
        <taxon>Phytomonospora</taxon>
    </lineage>
</organism>
<dbReference type="EMBL" id="JACHGT010000002">
    <property type="protein sequence ID" value="MBB6033150.1"/>
    <property type="molecule type" value="Genomic_DNA"/>
</dbReference>
<dbReference type="Proteomes" id="UP000548476">
    <property type="component" value="Unassembled WGS sequence"/>
</dbReference>
<gene>
    <name evidence="2" type="ORF">HNR73_000997</name>
</gene>
<feature type="region of interest" description="Disordered" evidence="1">
    <location>
        <begin position="82"/>
        <end position="119"/>
    </location>
</feature>
<dbReference type="AlphaFoldDB" id="A0A841FMH3"/>
<accession>A0A841FMH3</accession>
<feature type="compositionally biased region" description="Basic and acidic residues" evidence="1">
    <location>
        <begin position="82"/>
        <end position="105"/>
    </location>
</feature>
<comment type="caution">
    <text evidence="2">The sequence shown here is derived from an EMBL/GenBank/DDBJ whole genome shotgun (WGS) entry which is preliminary data.</text>
</comment>
<evidence type="ECO:0000313" key="3">
    <source>
        <dbReference type="Proteomes" id="UP000548476"/>
    </source>
</evidence>
<reference evidence="2 3" key="1">
    <citation type="submission" date="2020-08" db="EMBL/GenBank/DDBJ databases">
        <title>Genomic Encyclopedia of Type Strains, Phase IV (KMG-IV): sequencing the most valuable type-strain genomes for metagenomic binning, comparative biology and taxonomic classification.</title>
        <authorList>
            <person name="Goeker M."/>
        </authorList>
    </citation>
    <scope>NUCLEOTIDE SEQUENCE [LARGE SCALE GENOMIC DNA]</scope>
    <source>
        <strain evidence="2 3">YIM 65646</strain>
    </source>
</reference>
<name>A0A841FMH3_9ACTN</name>
<evidence type="ECO:0000256" key="1">
    <source>
        <dbReference type="SAM" id="MobiDB-lite"/>
    </source>
</evidence>
<protein>
    <submittedName>
        <fullName evidence="2">Uncharacterized protein</fullName>
    </submittedName>
</protein>
<keyword evidence="3" id="KW-1185">Reference proteome</keyword>